<evidence type="ECO:0000313" key="2">
    <source>
        <dbReference type="EMBL" id="KAH3668006.1"/>
    </source>
</evidence>
<dbReference type="InterPro" id="IPR041335">
    <property type="entry name" value="HSM3_N"/>
</dbReference>
<dbReference type="Proteomes" id="UP000769157">
    <property type="component" value="Unassembled WGS sequence"/>
</dbReference>
<comment type="caution">
    <text evidence="2">The sequence shown here is derived from an EMBL/GenBank/DDBJ whole genome shotgun (WGS) entry which is preliminary data.</text>
</comment>
<dbReference type="Gene3D" id="1.25.10.50">
    <property type="match status" value="1"/>
</dbReference>
<dbReference type="OrthoDB" id="4074002at2759"/>
<protein>
    <recommendedName>
        <fullName evidence="1">DNA mismatch repair protein HSM3 N-terminal domain-containing protein</fullName>
    </recommendedName>
</protein>
<dbReference type="AlphaFoldDB" id="A0A9P8PA70"/>
<keyword evidence="3" id="KW-1185">Reference proteome</keyword>
<proteinExistence type="predicted"/>
<gene>
    <name evidence="2" type="ORF">OGAPHI_001760</name>
</gene>
<dbReference type="Pfam" id="PF18795">
    <property type="entry name" value="HSM3_N"/>
    <property type="match status" value="1"/>
</dbReference>
<accession>A0A9P8PA70</accession>
<reference evidence="2" key="2">
    <citation type="submission" date="2021-01" db="EMBL/GenBank/DDBJ databases">
        <authorList>
            <person name="Schikora-Tamarit M.A."/>
        </authorList>
    </citation>
    <scope>NUCLEOTIDE SEQUENCE</scope>
    <source>
        <strain evidence="2">CBS6075</strain>
    </source>
</reference>
<dbReference type="RefSeq" id="XP_046062420.1">
    <property type="nucleotide sequence ID" value="XM_046202556.1"/>
</dbReference>
<organism evidence="2 3">
    <name type="scientific">Ogataea philodendri</name>
    <dbReference type="NCBI Taxonomy" id="1378263"/>
    <lineage>
        <taxon>Eukaryota</taxon>
        <taxon>Fungi</taxon>
        <taxon>Dikarya</taxon>
        <taxon>Ascomycota</taxon>
        <taxon>Saccharomycotina</taxon>
        <taxon>Pichiomycetes</taxon>
        <taxon>Pichiales</taxon>
        <taxon>Pichiaceae</taxon>
        <taxon>Ogataea</taxon>
    </lineage>
</organism>
<reference evidence="2" key="1">
    <citation type="journal article" date="2021" name="Open Biol.">
        <title>Shared evolutionary footprints suggest mitochondrial oxidative damage underlies multiple complex I losses in fungi.</title>
        <authorList>
            <person name="Schikora-Tamarit M.A."/>
            <person name="Marcet-Houben M."/>
            <person name="Nosek J."/>
            <person name="Gabaldon T."/>
        </authorList>
    </citation>
    <scope>NUCLEOTIDE SEQUENCE</scope>
    <source>
        <strain evidence="2">CBS6075</strain>
    </source>
</reference>
<name>A0A9P8PA70_9ASCO</name>
<dbReference type="Gene3D" id="1.25.40.580">
    <property type="match status" value="1"/>
</dbReference>
<evidence type="ECO:0000313" key="3">
    <source>
        <dbReference type="Proteomes" id="UP000769157"/>
    </source>
</evidence>
<evidence type="ECO:0000259" key="1">
    <source>
        <dbReference type="Pfam" id="PF18795"/>
    </source>
</evidence>
<dbReference type="GeneID" id="70233727"/>
<feature type="domain" description="DNA mismatch repair protein HSM3 N-terminal" evidence="1">
    <location>
        <begin position="6"/>
        <end position="232"/>
    </location>
</feature>
<sequence length="453" mass="51729">MSAFEQILHHLENAESESLNSKLFDQTRVQLKDPSLYESTDVLNEFGSKVIKIVSSNNTSANWKSRSIELLDEILNHYSFDIVVQTFSLEMLIAGLQGQNEDLKVLIIEIVSRASPPDLVANTPFVTTMLTSLTKVDTSVKTVNAIEKALVQLAHGELVQRRLLSKECQELLDRIRNDPKVLSRCFDLSLQLLPIIHDLPSHLYLMSEQEFVNSNDVLLNAYIISFYNKLLDVVEVSNLPLWDKLDEQFGYICKLYVDDNFMANLKIFFTLEPVVILAHLSHSSKRKFLCLDQKYHIVKHAITHFDEPSIFLLANIDPALLSTQTEFLQSLPLTATTVPIFGNLSSNAHVFEKLGVSPSKVLNLSTTSFLELLKELSSHQHAVQQLIHWPTVMNRLLNEYTNITNPEIWKLKMTILQNLFNDDIDIWREKVQQEIKRMKGHTEAQVDVMDTTA</sequence>
<dbReference type="EMBL" id="JAEUBE010000158">
    <property type="protein sequence ID" value="KAH3668006.1"/>
    <property type="molecule type" value="Genomic_DNA"/>
</dbReference>